<feature type="compositionally biased region" description="Basic and acidic residues" evidence="1">
    <location>
        <begin position="150"/>
        <end position="161"/>
    </location>
</feature>
<accession>A0A3B3Z683</accession>
<reference evidence="2" key="1">
    <citation type="submission" date="2025-08" db="UniProtKB">
        <authorList>
            <consortium name="Ensembl"/>
        </authorList>
    </citation>
    <scope>IDENTIFICATION</scope>
</reference>
<dbReference type="InterPro" id="IPR028260">
    <property type="entry name" value="FAM177"/>
</dbReference>
<dbReference type="Proteomes" id="UP000261520">
    <property type="component" value="Unplaced"/>
</dbReference>
<feature type="region of interest" description="Disordered" evidence="1">
    <location>
        <begin position="119"/>
        <end position="189"/>
    </location>
</feature>
<organism evidence="2 3">
    <name type="scientific">Periophthalmus magnuspinnatus</name>
    <dbReference type="NCBI Taxonomy" id="409849"/>
    <lineage>
        <taxon>Eukaryota</taxon>
        <taxon>Metazoa</taxon>
        <taxon>Chordata</taxon>
        <taxon>Craniata</taxon>
        <taxon>Vertebrata</taxon>
        <taxon>Euteleostomi</taxon>
        <taxon>Actinopterygii</taxon>
        <taxon>Neopterygii</taxon>
        <taxon>Teleostei</taxon>
        <taxon>Neoteleostei</taxon>
        <taxon>Acanthomorphata</taxon>
        <taxon>Gobiaria</taxon>
        <taxon>Gobiiformes</taxon>
        <taxon>Gobioidei</taxon>
        <taxon>Gobiidae</taxon>
        <taxon>Oxudercinae</taxon>
        <taxon>Periophthalmus</taxon>
    </lineage>
</organism>
<proteinExistence type="predicted"/>
<feature type="compositionally biased region" description="Acidic residues" evidence="1">
    <location>
        <begin position="50"/>
        <end position="62"/>
    </location>
</feature>
<evidence type="ECO:0008006" key="4">
    <source>
        <dbReference type="Google" id="ProtNLM"/>
    </source>
</evidence>
<name>A0A3B3Z683_9GOBI</name>
<reference evidence="2" key="2">
    <citation type="submission" date="2025-09" db="UniProtKB">
        <authorList>
            <consortium name="Ensembl"/>
        </authorList>
    </citation>
    <scope>IDENTIFICATION</scope>
</reference>
<keyword evidence="3" id="KW-1185">Reference proteome</keyword>
<dbReference type="PANTHER" id="PTHR31206:SF10">
    <property type="entry name" value="PROTEIN FAM177A1"/>
    <property type="match status" value="1"/>
</dbReference>
<feature type="compositionally biased region" description="Acidic residues" evidence="1">
    <location>
        <begin position="138"/>
        <end position="149"/>
    </location>
</feature>
<feature type="compositionally biased region" description="Polar residues" evidence="1">
    <location>
        <begin position="1"/>
        <end position="11"/>
    </location>
</feature>
<evidence type="ECO:0000313" key="3">
    <source>
        <dbReference type="Proteomes" id="UP000261520"/>
    </source>
</evidence>
<protein>
    <recommendedName>
        <fullName evidence="4">Family with sequence similarity 177 member A1</fullName>
    </recommendedName>
</protein>
<evidence type="ECO:0000313" key="2">
    <source>
        <dbReference type="Ensembl" id="ENSPMGP00000000105.1"/>
    </source>
</evidence>
<dbReference type="AlphaFoldDB" id="A0A3B3Z683"/>
<sequence length="189" mass="22135">YKQGLCSSSPSPVRDFESVELGELERPEEHSPRQKEKVPRRIIHFSSGETMEEYSTDEEDEEESKMTWGPYFWFHMWRAATSTISACDYLGERMANLFGITSAKYQYAIDEYYRIKKEREEEQEENRLSEVAERTFDQTEEEEEEEKEEEQTAKPRERDTSASDVGFQIEDENQTASNTIRVPAIVTAT</sequence>
<feature type="compositionally biased region" description="Basic and acidic residues" evidence="1">
    <location>
        <begin position="119"/>
        <end position="137"/>
    </location>
</feature>
<feature type="compositionally biased region" description="Basic and acidic residues" evidence="1">
    <location>
        <begin position="23"/>
        <end position="39"/>
    </location>
</feature>
<evidence type="ECO:0000256" key="1">
    <source>
        <dbReference type="SAM" id="MobiDB-lite"/>
    </source>
</evidence>
<dbReference type="PANTHER" id="PTHR31206">
    <property type="entry name" value="LP10445P"/>
    <property type="match status" value="1"/>
</dbReference>
<dbReference type="Ensembl" id="ENSPMGT00000000111.1">
    <property type="protein sequence ID" value="ENSPMGP00000000105.1"/>
    <property type="gene ID" value="ENSPMGG00000000086.1"/>
</dbReference>
<dbReference type="Pfam" id="PF14774">
    <property type="entry name" value="FAM177"/>
    <property type="match status" value="1"/>
</dbReference>
<feature type="region of interest" description="Disordered" evidence="1">
    <location>
        <begin position="1"/>
        <end position="62"/>
    </location>
</feature>